<feature type="domain" description="Peptidase S9 prolyl oligopeptidase catalytic" evidence="2">
    <location>
        <begin position="241"/>
        <end position="288"/>
    </location>
</feature>
<sequence length="381" mass="43570">MQNAKFTLVTEVLSYGEVGYAIICEYQNVINTELLSKSTFTVETKVDGELKPRTITNIYTNNQPRLTYEPTKGSYIIIELDPTDPHASTLDFDSQKFLTVKKDIEYYITQTSDIKTDDGEIIVANHQKFKHQDIMTLIVDDFEHLTHSDKSGNELPYSIYKPVIKQQEKYPLVIFLHGTGERGYGDKLQLLGNEGAIVWAKPDVQKRNPCFVLAPQAPYAQVLNAYWTKEPIFSLVKDLITKTIEEQPIDPNRVYITGISNGGVGTWYHLRENPDLFAAAVPICGFTKYDDEFFIKRSPVIDDKTVVVLKDKPIWVFHAEDDPLVDVKNGRKIVEAIKNAGNTKIHYTEYPKGQVQPNGHLSWVLAYKTQEMIDWLFNQKR</sequence>
<dbReference type="InterPro" id="IPR001375">
    <property type="entry name" value="Peptidase_S9_cat"/>
</dbReference>
<evidence type="ECO:0000259" key="3">
    <source>
        <dbReference type="Pfam" id="PF18435"/>
    </source>
</evidence>
<dbReference type="Gene3D" id="3.40.50.1820">
    <property type="entry name" value="alpha/beta hydrolase"/>
    <property type="match status" value="1"/>
</dbReference>
<organism evidence="4 5">
    <name type="scientific">Alkalicella caledoniensis</name>
    <dbReference type="NCBI Taxonomy" id="2731377"/>
    <lineage>
        <taxon>Bacteria</taxon>
        <taxon>Bacillati</taxon>
        <taxon>Bacillota</taxon>
        <taxon>Clostridia</taxon>
        <taxon>Eubacteriales</taxon>
        <taxon>Proteinivoracaceae</taxon>
        <taxon>Alkalicella</taxon>
    </lineage>
</organism>
<dbReference type="SUPFAM" id="SSF53474">
    <property type="entry name" value="alpha/beta-Hydrolases"/>
    <property type="match status" value="1"/>
</dbReference>
<evidence type="ECO:0000313" key="5">
    <source>
        <dbReference type="Proteomes" id="UP000516160"/>
    </source>
</evidence>
<dbReference type="GO" id="GO:0006508">
    <property type="term" value="P:proteolysis"/>
    <property type="evidence" value="ECO:0007669"/>
    <property type="project" value="InterPro"/>
</dbReference>
<dbReference type="Pfam" id="PF18435">
    <property type="entry name" value="EstA_Ig_like"/>
    <property type="match status" value="1"/>
</dbReference>
<dbReference type="Gene3D" id="2.60.40.2180">
    <property type="match status" value="1"/>
</dbReference>
<dbReference type="GO" id="GO:0008236">
    <property type="term" value="F:serine-type peptidase activity"/>
    <property type="evidence" value="ECO:0007669"/>
    <property type="project" value="InterPro"/>
</dbReference>
<dbReference type="KEGG" id="acae:HYG86_14075"/>
<evidence type="ECO:0000259" key="2">
    <source>
        <dbReference type="Pfam" id="PF00326"/>
    </source>
</evidence>
<accession>A0A7G9WAU9</accession>
<feature type="domain" description="Esterase Ig-like N-terminal" evidence="3">
    <location>
        <begin position="6"/>
        <end position="122"/>
    </location>
</feature>
<reference evidence="4 5" key="1">
    <citation type="submission" date="2020-07" db="EMBL/GenBank/DDBJ databases">
        <title>Alkalicella. sp. LB2 genome.</title>
        <authorList>
            <person name="Postec A."/>
            <person name="Quemeneur M."/>
        </authorList>
    </citation>
    <scope>NUCLEOTIDE SEQUENCE [LARGE SCALE GENOMIC DNA]</scope>
    <source>
        <strain evidence="4 5">LB2</strain>
    </source>
</reference>
<gene>
    <name evidence="4" type="ORF">HYG86_14075</name>
</gene>
<keyword evidence="5" id="KW-1185">Reference proteome</keyword>
<dbReference type="PANTHER" id="PTHR43037">
    <property type="entry name" value="UNNAMED PRODUCT-RELATED"/>
    <property type="match status" value="1"/>
</dbReference>
<dbReference type="InterPro" id="IPR050955">
    <property type="entry name" value="Plant_Biomass_Hydrol_Est"/>
</dbReference>
<name>A0A7G9WAU9_ALKCA</name>
<evidence type="ECO:0000313" key="4">
    <source>
        <dbReference type="EMBL" id="QNO15811.1"/>
    </source>
</evidence>
<dbReference type="PANTHER" id="PTHR43037:SF1">
    <property type="entry name" value="BLL1128 PROTEIN"/>
    <property type="match status" value="1"/>
</dbReference>
<evidence type="ECO:0000256" key="1">
    <source>
        <dbReference type="ARBA" id="ARBA00022729"/>
    </source>
</evidence>
<dbReference type="RefSeq" id="WP_213166215.1">
    <property type="nucleotide sequence ID" value="NZ_CP058559.1"/>
</dbReference>
<dbReference type="InterPro" id="IPR029058">
    <property type="entry name" value="AB_hydrolase_fold"/>
</dbReference>
<dbReference type="EMBL" id="CP058559">
    <property type="protein sequence ID" value="QNO15811.1"/>
    <property type="molecule type" value="Genomic_DNA"/>
</dbReference>
<dbReference type="Pfam" id="PF00326">
    <property type="entry name" value="Peptidase_S9"/>
    <property type="match status" value="1"/>
</dbReference>
<dbReference type="AlphaFoldDB" id="A0A7G9WAU9"/>
<dbReference type="Proteomes" id="UP000516160">
    <property type="component" value="Chromosome"/>
</dbReference>
<keyword evidence="1" id="KW-0732">Signal</keyword>
<protein>
    <submittedName>
        <fullName evidence="4">Prolyl oligopeptidase family serine peptidase</fullName>
    </submittedName>
</protein>
<dbReference type="InterPro" id="IPR041172">
    <property type="entry name" value="EstA_Ig-like_N"/>
</dbReference>
<proteinExistence type="predicted"/>